<accession>A0ACB8DCH2</accession>
<comment type="caution">
    <text evidence="1">The sequence shown here is derived from an EMBL/GenBank/DDBJ whole genome shotgun (WGS) entry which is preliminary data.</text>
</comment>
<organism evidence="1 2">
    <name type="scientific">Dermacentor silvarum</name>
    <name type="common">Tick</name>
    <dbReference type="NCBI Taxonomy" id="543639"/>
    <lineage>
        <taxon>Eukaryota</taxon>
        <taxon>Metazoa</taxon>
        <taxon>Ecdysozoa</taxon>
        <taxon>Arthropoda</taxon>
        <taxon>Chelicerata</taxon>
        <taxon>Arachnida</taxon>
        <taxon>Acari</taxon>
        <taxon>Parasitiformes</taxon>
        <taxon>Ixodida</taxon>
        <taxon>Ixodoidea</taxon>
        <taxon>Ixodidae</taxon>
        <taxon>Rhipicephalinae</taxon>
        <taxon>Dermacentor</taxon>
    </lineage>
</organism>
<name>A0ACB8DCH2_DERSI</name>
<dbReference type="EMBL" id="CM023471">
    <property type="protein sequence ID" value="KAH7965688.1"/>
    <property type="molecule type" value="Genomic_DNA"/>
</dbReference>
<protein>
    <submittedName>
        <fullName evidence="1">Uncharacterized protein</fullName>
    </submittedName>
</protein>
<reference evidence="1" key="1">
    <citation type="submission" date="2020-05" db="EMBL/GenBank/DDBJ databases">
        <title>Large-scale comparative analyses of tick genomes elucidate their genetic diversity and vector capacities.</title>
        <authorList>
            <person name="Jia N."/>
            <person name="Wang J."/>
            <person name="Shi W."/>
            <person name="Du L."/>
            <person name="Sun Y."/>
            <person name="Zhan W."/>
            <person name="Jiang J."/>
            <person name="Wang Q."/>
            <person name="Zhang B."/>
            <person name="Ji P."/>
            <person name="Sakyi L.B."/>
            <person name="Cui X."/>
            <person name="Yuan T."/>
            <person name="Jiang B."/>
            <person name="Yang W."/>
            <person name="Lam T.T.-Y."/>
            <person name="Chang Q."/>
            <person name="Ding S."/>
            <person name="Wang X."/>
            <person name="Zhu J."/>
            <person name="Ruan X."/>
            <person name="Zhao L."/>
            <person name="Wei J."/>
            <person name="Que T."/>
            <person name="Du C."/>
            <person name="Cheng J."/>
            <person name="Dai P."/>
            <person name="Han X."/>
            <person name="Huang E."/>
            <person name="Gao Y."/>
            <person name="Liu J."/>
            <person name="Shao H."/>
            <person name="Ye R."/>
            <person name="Li L."/>
            <person name="Wei W."/>
            <person name="Wang X."/>
            <person name="Wang C."/>
            <person name="Yang T."/>
            <person name="Huo Q."/>
            <person name="Li W."/>
            <person name="Guo W."/>
            <person name="Chen H."/>
            <person name="Zhou L."/>
            <person name="Ni X."/>
            <person name="Tian J."/>
            <person name="Zhou Y."/>
            <person name="Sheng Y."/>
            <person name="Liu T."/>
            <person name="Pan Y."/>
            <person name="Xia L."/>
            <person name="Li J."/>
            <person name="Zhao F."/>
            <person name="Cao W."/>
        </authorList>
    </citation>
    <scope>NUCLEOTIDE SEQUENCE</scope>
    <source>
        <strain evidence="1">Dsil-2018</strain>
    </source>
</reference>
<evidence type="ECO:0000313" key="1">
    <source>
        <dbReference type="EMBL" id="KAH7965688.1"/>
    </source>
</evidence>
<sequence length="1211" mass="134806">MMDVTVEGHTITAQELQSDDWTPVLYKAYASRPASSPKPPHHSGNAISEAANPNARNAAHDATAATRSGKTPARLPPATKETRLTVQRSKQLPPLPPNAIRVVVRPRGELRLLDVPTPRLTKAVQTQLRIPLPDDFCLRTHPTNNTFTMATTHSPTAETLKTLTSLAIGDQTYPCTAYVAPPPVATRGVITNAYDDETPTQLYQDLVRRNPEYTILAARRMGKTHSILITFDANAVPHSIKYMGAIHRCTLYRGSPDACTNCRQPGHRHDICPSPKTNLRPRCGTQHSQQDPPCTPKCILCEGPHLTGTGSCKGRNLHQPRKQPSRPETQQQESVPPRDSFPQLSSGPIQPNQHKQAWTEPLKQAWSTPLSSHKHTTSMTVNPSLQHALAKSQEEAAAAKAEATAARAEAAALRQCIAKLEAQISALATGSPISPTPAPTAPQPLPLNPPNDHTLPSHSNPTSSPDSLAMEADTEPSRNSTACTKPPPSTPLSLDDILTLLESFAARFEAKLQDAVIHINQECATLKDAVINITQDNAALNHRFDVLTQGFSDRYSDLESRLNSYATRLTKLDSTPSRPQEAENDKVPNRAREGVRSKKKKSATPHVLSQVFGKAWSEVKYPNATGAAYSSKSSHCHRREEGRRGRLTWGPSCAVASPAAVIVLWKNIYVTRLCRHYMTTLLEIVLMVALLLGIQDDAVVREPLIRKGDTIFRPIHPSAFWNTQPSMVQVKQVQYPERILSQPEGPSAEERFPEMNTLLPIMGALQQRHLEMQAARFNASRQRLHQVWLQRFPYPSYIEHKDTKNYALVLTRFCIGMLIPFAVFVARLSDERVTGMKEMLRLVGMSDRVYWLSHYLSAFFMHLIIVTLMMLFVCVKRNAEGRAFIQFSDPLLLFCILMCFCSSCIMHATLLSMFFANPHSAVAGAMLYWTVSCIMPFLALENAGGEGYQFISREQKLATSIFPAMSLHWSFRVLERFEKFVDYGANWGNFYDRSATPDNVTLAEIVFIGFMCDCVIVIAVWYLDNVMPIGPGIARPWLYPFQCYEDMVAVQDASLRIFENQITVLLGHNDSGKTTLLNMVTGFTQCSTGIILVGGYDIMTCTRDARESFGYCTENNILFDDLTVEEHLVFFAVLKGTPYDAVRLEVATLLHDAGLTQHRSKLAANLSLGLQRRLCTALAIVSKPKVRPRCIEYRRQGPEARVEQTREVTSR</sequence>
<evidence type="ECO:0000313" key="2">
    <source>
        <dbReference type="Proteomes" id="UP000821865"/>
    </source>
</evidence>
<proteinExistence type="predicted"/>
<keyword evidence="2" id="KW-1185">Reference proteome</keyword>
<dbReference type="Proteomes" id="UP000821865">
    <property type="component" value="Chromosome 2"/>
</dbReference>
<gene>
    <name evidence="1" type="ORF">HPB49_009836</name>
</gene>